<dbReference type="EMBL" id="JAGSOV010000034">
    <property type="protein sequence ID" value="MCO1656328.1"/>
    <property type="molecule type" value="Genomic_DNA"/>
</dbReference>
<feature type="transmembrane region" description="Helical" evidence="1">
    <location>
        <begin position="189"/>
        <end position="211"/>
    </location>
</feature>
<evidence type="ECO:0000313" key="3">
    <source>
        <dbReference type="Proteomes" id="UP001165283"/>
    </source>
</evidence>
<feature type="transmembrane region" description="Helical" evidence="1">
    <location>
        <begin position="90"/>
        <end position="107"/>
    </location>
</feature>
<reference evidence="2" key="1">
    <citation type="submission" date="2021-04" db="EMBL/GenBank/DDBJ databases">
        <title>Pseudonocardia sp. nov., isolated from sandy soil of mangrove forest.</title>
        <authorList>
            <person name="Zan Z."/>
            <person name="Huang R."/>
            <person name="Liu W."/>
        </authorList>
    </citation>
    <scope>NUCLEOTIDE SEQUENCE</scope>
    <source>
        <strain evidence="2">S2-4</strain>
    </source>
</reference>
<accession>A0ABT1A059</accession>
<gene>
    <name evidence="2" type="ORF">KDL28_14805</name>
</gene>
<dbReference type="RefSeq" id="WP_252438940.1">
    <property type="nucleotide sequence ID" value="NZ_JAGSOV010000034.1"/>
</dbReference>
<keyword evidence="3" id="KW-1185">Reference proteome</keyword>
<keyword evidence="1" id="KW-1133">Transmembrane helix</keyword>
<evidence type="ECO:0000313" key="2">
    <source>
        <dbReference type="EMBL" id="MCO1656328.1"/>
    </source>
</evidence>
<evidence type="ECO:0000256" key="1">
    <source>
        <dbReference type="SAM" id="Phobius"/>
    </source>
</evidence>
<feature type="transmembrane region" description="Helical" evidence="1">
    <location>
        <begin position="127"/>
        <end position="145"/>
    </location>
</feature>
<name>A0ABT1A059_9PSEU</name>
<comment type="caution">
    <text evidence="2">The sequence shown here is derived from an EMBL/GenBank/DDBJ whole genome shotgun (WGS) entry which is preliminary data.</text>
</comment>
<evidence type="ECO:0008006" key="4">
    <source>
        <dbReference type="Google" id="ProtNLM"/>
    </source>
</evidence>
<dbReference type="Proteomes" id="UP001165283">
    <property type="component" value="Unassembled WGS sequence"/>
</dbReference>
<sequence>MAGRDVARDGFDAYLDAVGRRLFGPRRARAAILDELRDGLHEAAAAARRRCPGADTGAAVRAAVREFGPAHLVAAAFAGELACGQARRTVTGLLVTGPLVGLLWLAAGSPVAASVVGGGPLAAVPPAPLVAVAVLAGAVVLAATGRRGALLGRGRMLAVDGAVVVVAAAVVADLVMLAVLLTGATGSSIGASSVAFLAGCASLARLGACGVQAARVLGCRRALTGPGEH</sequence>
<keyword evidence="1" id="KW-0472">Membrane</keyword>
<feature type="transmembrane region" description="Helical" evidence="1">
    <location>
        <begin position="157"/>
        <end position="183"/>
    </location>
</feature>
<proteinExistence type="predicted"/>
<organism evidence="2 3">
    <name type="scientific">Pseudonocardia humida</name>
    <dbReference type="NCBI Taxonomy" id="2800819"/>
    <lineage>
        <taxon>Bacteria</taxon>
        <taxon>Bacillati</taxon>
        <taxon>Actinomycetota</taxon>
        <taxon>Actinomycetes</taxon>
        <taxon>Pseudonocardiales</taxon>
        <taxon>Pseudonocardiaceae</taxon>
        <taxon>Pseudonocardia</taxon>
    </lineage>
</organism>
<protein>
    <recommendedName>
        <fullName evidence="4">Integral membrane protein</fullName>
    </recommendedName>
</protein>
<keyword evidence="1" id="KW-0812">Transmembrane</keyword>